<evidence type="ECO:0000313" key="5">
    <source>
        <dbReference type="Proteomes" id="UP000255295"/>
    </source>
</evidence>
<dbReference type="Proteomes" id="UP000238825">
    <property type="component" value="Chromosome"/>
</dbReference>
<keyword evidence="1" id="KW-1133">Transmembrane helix</keyword>
<proteinExistence type="predicted"/>
<feature type="transmembrane region" description="Helical" evidence="1">
    <location>
        <begin position="344"/>
        <end position="364"/>
    </location>
</feature>
<feature type="transmembrane region" description="Helical" evidence="1">
    <location>
        <begin position="41"/>
        <end position="67"/>
    </location>
</feature>
<evidence type="ECO:0000313" key="4">
    <source>
        <dbReference type="Proteomes" id="UP000238825"/>
    </source>
</evidence>
<feature type="transmembrane region" description="Helical" evidence="1">
    <location>
        <begin position="371"/>
        <end position="390"/>
    </location>
</feature>
<keyword evidence="1" id="KW-0472">Membrane</keyword>
<dbReference type="EMBL" id="CP019980">
    <property type="protein sequence ID" value="AVK95816.1"/>
    <property type="molecule type" value="Genomic_DNA"/>
</dbReference>
<dbReference type="EMBL" id="UFSZ01000001">
    <property type="protein sequence ID" value="SUV18441.1"/>
    <property type="molecule type" value="Genomic_DNA"/>
</dbReference>
<evidence type="ECO:0000313" key="3">
    <source>
        <dbReference type="EMBL" id="SUV18441.1"/>
    </source>
</evidence>
<feature type="transmembrane region" description="Helical" evidence="1">
    <location>
        <begin position="202"/>
        <end position="219"/>
    </location>
</feature>
<organism evidence="2 4">
    <name type="scientific">Lysinibacillus sphaericus</name>
    <name type="common">Bacillus sphaericus</name>
    <dbReference type="NCBI Taxonomy" id="1421"/>
    <lineage>
        <taxon>Bacteria</taxon>
        <taxon>Bacillati</taxon>
        <taxon>Bacillota</taxon>
        <taxon>Bacilli</taxon>
        <taxon>Bacillales</taxon>
        <taxon>Bacillaceae</taxon>
        <taxon>Lysinibacillus</taxon>
    </lineage>
</organism>
<dbReference type="Proteomes" id="UP000255295">
    <property type="component" value="Unassembled WGS sequence"/>
</dbReference>
<evidence type="ECO:0000313" key="2">
    <source>
        <dbReference type="EMBL" id="AVK95816.1"/>
    </source>
</evidence>
<keyword evidence="1" id="KW-0812">Transmembrane</keyword>
<feature type="transmembrane region" description="Helical" evidence="1">
    <location>
        <begin position="97"/>
        <end position="117"/>
    </location>
</feature>
<reference evidence="3 5" key="2">
    <citation type="submission" date="2018-06" db="EMBL/GenBank/DDBJ databases">
        <authorList>
            <consortium name="Pathogen Informatics"/>
            <person name="Doyle S."/>
        </authorList>
    </citation>
    <scope>NUCLEOTIDE SEQUENCE [LARGE SCALE GENOMIC DNA]</scope>
    <source>
        <strain evidence="3 5">NCTC10338</strain>
    </source>
</reference>
<feature type="transmembrane region" description="Helical" evidence="1">
    <location>
        <begin position="123"/>
        <end position="143"/>
    </location>
</feature>
<name>A0A2S0JXJ8_LYSSH</name>
<dbReference type="GeneID" id="48275741"/>
<feature type="transmembrane region" description="Helical" evidence="1">
    <location>
        <begin position="318"/>
        <end position="338"/>
    </location>
</feature>
<evidence type="ECO:0000256" key="1">
    <source>
        <dbReference type="SAM" id="Phobius"/>
    </source>
</evidence>
<feature type="transmembrane region" description="Helical" evidence="1">
    <location>
        <begin position="155"/>
        <end position="176"/>
    </location>
</feature>
<dbReference type="AlphaFoldDB" id="A0A2S0JXJ8"/>
<gene>
    <name evidence="2" type="ORF">LS41612_05975</name>
    <name evidence="3" type="ORF">NCTC10338_03571</name>
</gene>
<sequence>MYFNKRSLLVPLASLSTTAGVIILLARWISGNFLLSSPSALISYGFMAGICYTVAIALSFIIIGFFLNRNGYSQSQHKQSFLIMKMQEKLNGMNLKVVQLFYLLTGIEIWLIQLISISVLSTIMLNIPVPITIAIFLIGMLVLDRFISLKGILWLDALFIMMLFSLLIFIPIFYFVQNGASTVYEGIRLYHPYLFYFKNSEILLFYIVIQLAILGQVLVDKSTWYLIAFVKPKKVRRSLFSSGVILALLTLSFTAILMIALYSGSYGEFQILLLTFLYEVQPGFLTFAFLMITLFAIITTLLVEMRATKRFFSTRKPYYYYLIGLMVLLFSLFVSINITILGVIYTFAFIHITMLPFMIILLFVNRTIHKLSWLAILLSIAIGIGVGVQFNLLNGLAVSFTVSSIFQLSLQQANRIPIVDD</sequence>
<protein>
    <submittedName>
        <fullName evidence="2 3">Permease</fullName>
    </submittedName>
</protein>
<feature type="transmembrane region" description="Helical" evidence="1">
    <location>
        <begin position="7"/>
        <end position="29"/>
    </location>
</feature>
<reference evidence="2 4" key="1">
    <citation type="submission" date="2017-03" db="EMBL/GenBank/DDBJ databases">
        <title>The whole genome sequencing and assembly of Lysinibacillus sphaericus DSM 28T strain.</title>
        <authorList>
            <person name="Lee Y.-J."/>
            <person name="Yi H."/>
            <person name="Bahn Y.-S."/>
            <person name="Kim J.F."/>
            <person name="Lee D.-W."/>
        </authorList>
    </citation>
    <scope>NUCLEOTIDE SEQUENCE [LARGE SCALE GENOMIC DNA]</scope>
    <source>
        <strain evidence="2 4">DSM 28</strain>
    </source>
</reference>
<dbReference type="RefSeq" id="WP_024363715.1">
    <property type="nucleotide sequence ID" value="NZ_BJNS01000002.1"/>
</dbReference>
<feature type="transmembrane region" description="Helical" evidence="1">
    <location>
        <begin position="284"/>
        <end position="306"/>
    </location>
</feature>
<feature type="transmembrane region" description="Helical" evidence="1">
    <location>
        <begin position="239"/>
        <end position="264"/>
    </location>
</feature>
<accession>A0A2S0JXJ8</accession>